<dbReference type="Proteomes" id="UP000179840">
    <property type="component" value="Unassembled WGS sequence"/>
</dbReference>
<keyword evidence="6" id="KW-0238">DNA-binding</keyword>
<proteinExistence type="inferred from homology"/>
<keyword evidence="4 8" id="KW-0378">Hydrolase</keyword>
<dbReference type="GO" id="GO:0008233">
    <property type="term" value="F:peptidase activity"/>
    <property type="evidence" value="ECO:0007669"/>
    <property type="project" value="UniProtKB-KW"/>
</dbReference>
<reference evidence="9 10" key="1">
    <citation type="submission" date="2015-06" db="EMBL/GenBank/DDBJ databases">
        <title>Draft genome sequencing of a biphenyl-degrading bacterium, Janthinobacterium lividum MEG1.</title>
        <authorList>
            <person name="Shimodaira J."/>
            <person name="Hatta T."/>
        </authorList>
    </citation>
    <scope>NUCLEOTIDE SEQUENCE [LARGE SCALE GENOMIC DNA]</scope>
    <source>
        <strain evidence="9 10">MEG1</strain>
    </source>
</reference>
<dbReference type="Pfam" id="PF02586">
    <property type="entry name" value="SRAP"/>
    <property type="match status" value="1"/>
</dbReference>
<evidence type="ECO:0000256" key="5">
    <source>
        <dbReference type="ARBA" id="ARBA00023124"/>
    </source>
</evidence>
<dbReference type="GO" id="GO:0016829">
    <property type="term" value="F:lyase activity"/>
    <property type="evidence" value="ECO:0007669"/>
    <property type="project" value="UniProtKB-KW"/>
</dbReference>
<name>A0A1S1U3U4_9BURK</name>
<accession>A0A1S1U3U4</accession>
<evidence type="ECO:0000256" key="7">
    <source>
        <dbReference type="ARBA" id="ARBA00023239"/>
    </source>
</evidence>
<dbReference type="GO" id="GO:0006508">
    <property type="term" value="P:proteolysis"/>
    <property type="evidence" value="ECO:0007669"/>
    <property type="project" value="UniProtKB-KW"/>
</dbReference>
<dbReference type="GO" id="GO:0106300">
    <property type="term" value="P:protein-DNA covalent cross-linking repair"/>
    <property type="evidence" value="ECO:0007669"/>
    <property type="project" value="InterPro"/>
</dbReference>
<evidence type="ECO:0000256" key="8">
    <source>
        <dbReference type="RuleBase" id="RU364100"/>
    </source>
</evidence>
<keyword evidence="5" id="KW-0190">Covalent protein-DNA linkage</keyword>
<evidence type="ECO:0000256" key="6">
    <source>
        <dbReference type="ARBA" id="ARBA00023125"/>
    </source>
</evidence>
<dbReference type="PANTHER" id="PTHR13604:SF0">
    <property type="entry name" value="ABASIC SITE PROCESSING PROTEIN HMCES"/>
    <property type="match status" value="1"/>
</dbReference>
<dbReference type="EMBL" id="LFKP01000011">
    <property type="protein sequence ID" value="OHV94906.1"/>
    <property type="molecule type" value="Genomic_DNA"/>
</dbReference>
<keyword evidence="3" id="KW-0227">DNA damage</keyword>
<comment type="caution">
    <text evidence="9">The sequence shown here is derived from an EMBL/GenBank/DDBJ whole genome shotgun (WGS) entry which is preliminary data.</text>
</comment>
<comment type="similarity">
    <text evidence="1 8">Belongs to the SOS response-associated peptidase family.</text>
</comment>
<dbReference type="Gene3D" id="3.90.1680.10">
    <property type="entry name" value="SOS response associated peptidase-like"/>
    <property type="match status" value="1"/>
</dbReference>
<evidence type="ECO:0000313" key="9">
    <source>
        <dbReference type="EMBL" id="OHV94906.1"/>
    </source>
</evidence>
<organism evidence="9 10">
    <name type="scientific">Janthinobacterium lividum</name>
    <dbReference type="NCBI Taxonomy" id="29581"/>
    <lineage>
        <taxon>Bacteria</taxon>
        <taxon>Pseudomonadati</taxon>
        <taxon>Pseudomonadota</taxon>
        <taxon>Betaproteobacteria</taxon>
        <taxon>Burkholderiales</taxon>
        <taxon>Oxalobacteraceae</taxon>
        <taxon>Janthinobacterium</taxon>
    </lineage>
</organism>
<evidence type="ECO:0000256" key="1">
    <source>
        <dbReference type="ARBA" id="ARBA00008136"/>
    </source>
</evidence>
<dbReference type="GO" id="GO:0003697">
    <property type="term" value="F:single-stranded DNA binding"/>
    <property type="evidence" value="ECO:0007669"/>
    <property type="project" value="InterPro"/>
</dbReference>
<dbReference type="RefSeq" id="WP_071078975.1">
    <property type="nucleotide sequence ID" value="NZ_LFKP01000011.1"/>
</dbReference>
<evidence type="ECO:0000256" key="2">
    <source>
        <dbReference type="ARBA" id="ARBA00022670"/>
    </source>
</evidence>
<sequence length="212" mass="24466">MCADYTPSRSDQIEQHFAVRSPQFDLPPEAWPGYMAPIIRASHEVPGELEVAPACFGMVPHWADMKLARQTYNARTETVAQKPSFRNAWKRKQFCIIPAENFFEPCYETGKPIRWRIERADGMPAAIAGIWEFRPQDLLLSFSMLTINADGHSLMQRFHKPDDEKRMMMILDPHQYQGWLDGSLVSEEDLFQQYPAERLVGVADPLPPRMKK</sequence>
<dbReference type="InterPro" id="IPR036590">
    <property type="entry name" value="SRAP-like"/>
</dbReference>
<gene>
    <name evidence="9" type="ORF">AKG95_21625</name>
</gene>
<dbReference type="SUPFAM" id="SSF143081">
    <property type="entry name" value="BB1717-like"/>
    <property type="match status" value="1"/>
</dbReference>
<dbReference type="PANTHER" id="PTHR13604">
    <property type="entry name" value="DC12-RELATED"/>
    <property type="match status" value="1"/>
</dbReference>
<evidence type="ECO:0000313" key="10">
    <source>
        <dbReference type="Proteomes" id="UP000179840"/>
    </source>
</evidence>
<evidence type="ECO:0000256" key="3">
    <source>
        <dbReference type="ARBA" id="ARBA00022763"/>
    </source>
</evidence>
<evidence type="ECO:0000256" key="4">
    <source>
        <dbReference type="ARBA" id="ARBA00022801"/>
    </source>
</evidence>
<keyword evidence="7" id="KW-0456">Lyase</keyword>
<dbReference type="EC" id="3.4.-.-" evidence="8"/>
<dbReference type="AlphaFoldDB" id="A0A1S1U3U4"/>
<protein>
    <recommendedName>
        <fullName evidence="8">Abasic site processing protein</fullName>
        <ecNumber evidence="8">3.4.-.-</ecNumber>
    </recommendedName>
</protein>
<keyword evidence="2 8" id="KW-0645">Protease</keyword>
<dbReference type="InterPro" id="IPR003738">
    <property type="entry name" value="SRAP"/>
</dbReference>